<dbReference type="Gene3D" id="2.180.10.10">
    <property type="entry name" value="RHS repeat-associated core"/>
    <property type="match status" value="1"/>
</dbReference>
<keyword evidence="1" id="KW-0732">Signal</keyword>
<dbReference type="RefSeq" id="WP_230002015.1">
    <property type="nucleotide sequence ID" value="NZ_CP087134.1"/>
</dbReference>
<evidence type="ECO:0000313" key="3">
    <source>
        <dbReference type="Proteomes" id="UP001273350"/>
    </source>
</evidence>
<sequence>MKSKIFLIFYLLISNASFAQYGYHHYFPLIGKIKSYETFQIIENDLKERQILVEKLTYDNINRVLTKSTNEFLYQTPQQEKNIYKENLIITYECKCKDINEFINNFVIKNKAELKNKKSSGSGQEPTKFVTYNYLDKKGNITLSENFGEPGYKISTIKTLYNSANKISNKKVFDFDDNQTDEYTYEYDKSGNLIKEASKDIKYSIYYTYLYKYDKSNFQYEKLTYGNDNKLLSHDTYEKVTSKNKEEIYEIDNLKNLKSLYKETFYNSKNIIIQTKEYSNYDTIIESKEKKYTENGILSNINYVDHLNSSNLKFEQVLDSKKNWIELIVYVSFPNQKERKEKRIKYLRNIEYTK</sequence>
<evidence type="ECO:0000313" key="2">
    <source>
        <dbReference type="EMBL" id="MDX6189308.1"/>
    </source>
</evidence>
<proteinExistence type="predicted"/>
<protein>
    <recommendedName>
        <fullName evidence="4">YD repeat-containing protein</fullName>
    </recommendedName>
</protein>
<name>A0ABU4R9P2_9FLAO</name>
<evidence type="ECO:0008006" key="4">
    <source>
        <dbReference type="Google" id="ProtNLM"/>
    </source>
</evidence>
<dbReference type="EMBL" id="JAWXVI010000004">
    <property type="protein sequence ID" value="MDX6189308.1"/>
    <property type="molecule type" value="Genomic_DNA"/>
</dbReference>
<comment type="caution">
    <text evidence="2">The sequence shown here is derived from an EMBL/GenBank/DDBJ whole genome shotgun (WGS) entry which is preliminary data.</text>
</comment>
<reference evidence="2 3" key="1">
    <citation type="submission" date="2023-11" db="EMBL/GenBank/DDBJ databases">
        <title>Unpublished Manusciprt.</title>
        <authorList>
            <person name="Saticioglu I.B."/>
            <person name="Ay H."/>
            <person name="Ajmi N."/>
            <person name="Altun S."/>
            <person name="Duman M."/>
        </authorList>
    </citation>
    <scope>NUCLEOTIDE SEQUENCE [LARGE SCALE GENOMIC DNA]</scope>
    <source>
        <strain evidence="2 3">Fl-318</strain>
    </source>
</reference>
<accession>A0ABU4R9P2</accession>
<dbReference type="Proteomes" id="UP001273350">
    <property type="component" value="Unassembled WGS sequence"/>
</dbReference>
<feature type="chain" id="PRO_5045096856" description="YD repeat-containing protein" evidence="1">
    <location>
        <begin position="20"/>
        <end position="354"/>
    </location>
</feature>
<gene>
    <name evidence="2" type="ORF">SGQ83_08125</name>
</gene>
<organism evidence="2 3">
    <name type="scientific">Flavobacterium cupriresistens</name>
    <dbReference type="NCBI Taxonomy" id="2893885"/>
    <lineage>
        <taxon>Bacteria</taxon>
        <taxon>Pseudomonadati</taxon>
        <taxon>Bacteroidota</taxon>
        <taxon>Flavobacteriia</taxon>
        <taxon>Flavobacteriales</taxon>
        <taxon>Flavobacteriaceae</taxon>
        <taxon>Flavobacterium</taxon>
    </lineage>
</organism>
<feature type="signal peptide" evidence="1">
    <location>
        <begin position="1"/>
        <end position="19"/>
    </location>
</feature>
<evidence type="ECO:0000256" key="1">
    <source>
        <dbReference type="SAM" id="SignalP"/>
    </source>
</evidence>
<keyword evidence="3" id="KW-1185">Reference proteome</keyword>